<evidence type="ECO:0000313" key="2">
    <source>
        <dbReference type="EMBL" id="MBV0901724.1"/>
    </source>
</evidence>
<keyword evidence="1" id="KW-0812">Transmembrane</keyword>
<protein>
    <recommendedName>
        <fullName evidence="4">PH domain-containing protein</fullName>
    </recommendedName>
</protein>
<reference evidence="2" key="1">
    <citation type="submission" date="2021-06" db="EMBL/GenBank/DDBJ databases">
        <title>New haloarchaea isolates fom saline soil.</title>
        <authorList>
            <person name="Duran-Viseras A."/>
            <person name="Sanchez-Porro C.S."/>
            <person name="Ventosa A."/>
        </authorList>
    </citation>
    <scope>NUCLEOTIDE SEQUENCE</scope>
    <source>
        <strain evidence="2">JCM 18369</strain>
    </source>
</reference>
<feature type="transmembrane region" description="Helical" evidence="1">
    <location>
        <begin position="165"/>
        <end position="186"/>
    </location>
</feature>
<evidence type="ECO:0000313" key="3">
    <source>
        <dbReference type="Proteomes" id="UP001166304"/>
    </source>
</evidence>
<accession>A0AA41G1D1</accession>
<proteinExistence type="predicted"/>
<dbReference type="AlphaFoldDB" id="A0AA41G1D1"/>
<keyword evidence="1" id="KW-1133">Transmembrane helix</keyword>
<dbReference type="RefSeq" id="WP_162412920.1">
    <property type="nucleotide sequence ID" value="NZ_JAHQXE010000002.1"/>
</dbReference>
<dbReference type="EMBL" id="JAHQXE010000002">
    <property type="protein sequence ID" value="MBV0901724.1"/>
    <property type="molecule type" value="Genomic_DNA"/>
</dbReference>
<sequence length="276" mass="29132">MHSAQAAAGACRDEDPRFGAICGGYLGLLATPPVVLLVAWTVSRSPVVLAVTLVAALVTVGLATAWWLRSRPSLAVALGATRKRWAFIALAVGYAVAGFAQTGAVGPVGLVAVACGLFASVFGIAIAVMSHTRYAVSATTGRPELARWTASWPEREQRRRLRHGGAFAGVATVGFAVGTILESSLLQYTGQVLFPSGFVLITTGGTRTAVATDAGLEVRHPGARRFYAWDDLSGYDLDSEALVLTREWGADLRFATAEIDDVSLVEWTLAERLDDA</sequence>
<evidence type="ECO:0008006" key="4">
    <source>
        <dbReference type="Google" id="ProtNLM"/>
    </source>
</evidence>
<gene>
    <name evidence="2" type="ORF">KTS37_07965</name>
</gene>
<dbReference type="Proteomes" id="UP001166304">
    <property type="component" value="Unassembled WGS sequence"/>
</dbReference>
<evidence type="ECO:0000256" key="1">
    <source>
        <dbReference type="SAM" id="Phobius"/>
    </source>
</evidence>
<comment type="caution">
    <text evidence="2">The sequence shown here is derived from an EMBL/GenBank/DDBJ whole genome shotgun (WGS) entry which is preliminary data.</text>
</comment>
<feature type="transmembrane region" description="Helical" evidence="1">
    <location>
        <begin position="84"/>
        <end position="102"/>
    </location>
</feature>
<keyword evidence="1" id="KW-0472">Membrane</keyword>
<name>A0AA41G1D1_9EURY</name>
<feature type="transmembrane region" description="Helical" evidence="1">
    <location>
        <begin position="20"/>
        <end position="41"/>
    </location>
</feature>
<keyword evidence="3" id="KW-1185">Reference proteome</keyword>
<feature type="transmembrane region" description="Helical" evidence="1">
    <location>
        <begin position="108"/>
        <end position="128"/>
    </location>
</feature>
<feature type="transmembrane region" description="Helical" evidence="1">
    <location>
        <begin position="47"/>
        <end position="68"/>
    </location>
</feature>
<organism evidence="2 3">
    <name type="scientific">Haloarcula salina</name>
    <dbReference type="NCBI Taxonomy" id="1429914"/>
    <lineage>
        <taxon>Archaea</taxon>
        <taxon>Methanobacteriati</taxon>
        <taxon>Methanobacteriota</taxon>
        <taxon>Stenosarchaea group</taxon>
        <taxon>Halobacteria</taxon>
        <taxon>Halobacteriales</taxon>
        <taxon>Haloarculaceae</taxon>
        <taxon>Haloarcula</taxon>
    </lineage>
</organism>